<dbReference type="InterPro" id="IPR029058">
    <property type="entry name" value="AB_hydrolase_fold"/>
</dbReference>
<accession>A0A8H2PWN2</accession>
<dbReference type="AlphaFoldDB" id="A0A8H2PWN2"/>
<gene>
    <name evidence="2" type="ORF">FB472_0889</name>
</gene>
<name>A0A8H2PWN2_9MICO</name>
<dbReference type="Pfam" id="PF00561">
    <property type="entry name" value="Abhydrolase_1"/>
    <property type="match status" value="1"/>
</dbReference>
<dbReference type="InterPro" id="IPR050266">
    <property type="entry name" value="AB_hydrolase_sf"/>
</dbReference>
<dbReference type="SUPFAM" id="SSF53474">
    <property type="entry name" value="alpha/beta-Hydrolases"/>
    <property type="match status" value="1"/>
</dbReference>
<reference evidence="2 3" key="1">
    <citation type="submission" date="2019-06" db="EMBL/GenBank/DDBJ databases">
        <title>Sequencing the genomes of 1000 actinobacteria strains.</title>
        <authorList>
            <person name="Klenk H.-P."/>
        </authorList>
    </citation>
    <scope>NUCLEOTIDE SEQUENCE [LARGE SCALE GENOMIC DNA]</scope>
    <source>
        <strain evidence="2 3">DSM 21947</strain>
    </source>
</reference>
<sequence>MGIWRSIRRRVFPLLSPKLNIAADEGEGPVIIFLHGIASSAATFAGVIPQLTDRYRCISLDLLGFGGSPSPPESNFTIEDHVAAINSTIHSLKLDAPFILVGHSLGSLLAARFAAMYPSRVSRLVMVSPPIYVPPEQIGDPLVRARVGAYLRAYEFLRTNKEFTMATVDRLRRLFQLDDILDVSEGNWRAFVLSLQNCIESQTTVSDIASVRVPIDVVYGSLDQFIAPGTMRIIEQMRHVTMHRVEANDHLVRRRLAKRLVEVVATGRKGVEKEA</sequence>
<dbReference type="InterPro" id="IPR000073">
    <property type="entry name" value="AB_hydrolase_1"/>
</dbReference>
<proteinExistence type="predicted"/>
<dbReference type="Gene3D" id="3.40.50.1820">
    <property type="entry name" value="alpha/beta hydrolase"/>
    <property type="match status" value="1"/>
</dbReference>
<evidence type="ECO:0000259" key="1">
    <source>
        <dbReference type="Pfam" id="PF00561"/>
    </source>
</evidence>
<dbReference type="Proteomes" id="UP000316560">
    <property type="component" value="Unassembled WGS sequence"/>
</dbReference>
<evidence type="ECO:0000313" key="2">
    <source>
        <dbReference type="EMBL" id="TQO19345.1"/>
    </source>
</evidence>
<dbReference type="PANTHER" id="PTHR43798">
    <property type="entry name" value="MONOACYLGLYCEROL LIPASE"/>
    <property type="match status" value="1"/>
</dbReference>
<dbReference type="GO" id="GO:0003824">
    <property type="term" value="F:catalytic activity"/>
    <property type="evidence" value="ECO:0007669"/>
    <property type="project" value="UniProtKB-ARBA"/>
</dbReference>
<protein>
    <submittedName>
        <fullName evidence="2">Pimeloyl-ACP methyl ester carboxylesterase</fullName>
    </submittedName>
</protein>
<keyword evidence="3" id="KW-1185">Reference proteome</keyword>
<feature type="domain" description="AB hydrolase-1" evidence="1">
    <location>
        <begin position="29"/>
        <end position="177"/>
    </location>
</feature>
<dbReference type="OrthoDB" id="9769541at2"/>
<organism evidence="2 3">
    <name type="scientific">Rhodoglobus vestalii</name>
    <dbReference type="NCBI Taxonomy" id="193384"/>
    <lineage>
        <taxon>Bacteria</taxon>
        <taxon>Bacillati</taxon>
        <taxon>Actinomycetota</taxon>
        <taxon>Actinomycetes</taxon>
        <taxon>Micrococcales</taxon>
        <taxon>Microbacteriaceae</taxon>
        <taxon>Rhodoglobus</taxon>
    </lineage>
</organism>
<comment type="caution">
    <text evidence="2">The sequence shown here is derived from an EMBL/GenBank/DDBJ whole genome shotgun (WGS) entry which is preliminary data.</text>
</comment>
<dbReference type="GO" id="GO:0016020">
    <property type="term" value="C:membrane"/>
    <property type="evidence" value="ECO:0007669"/>
    <property type="project" value="TreeGrafter"/>
</dbReference>
<dbReference type="RefSeq" id="WP_141989804.1">
    <property type="nucleotide sequence ID" value="NZ_VFRA01000001.1"/>
</dbReference>
<dbReference type="PRINTS" id="PR00111">
    <property type="entry name" value="ABHYDROLASE"/>
</dbReference>
<dbReference type="EMBL" id="VFRA01000001">
    <property type="protein sequence ID" value="TQO19345.1"/>
    <property type="molecule type" value="Genomic_DNA"/>
</dbReference>
<dbReference type="PANTHER" id="PTHR43798:SF33">
    <property type="entry name" value="HYDROLASE, PUTATIVE (AFU_ORTHOLOGUE AFUA_2G14860)-RELATED"/>
    <property type="match status" value="1"/>
</dbReference>
<evidence type="ECO:0000313" key="3">
    <source>
        <dbReference type="Proteomes" id="UP000316560"/>
    </source>
</evidence>